<evidence type="ECO:0000259" key="1">
    <source>
        <dbReference type="Pfam" id="PF12706"/>
    </source>
</evidence>
<dbReference type="STRING" id="501010.NOSIN_09700"/>
<organism evidence="2 3">
    <name type="scientific">Nocardiopsis sinuspersici</name>
    <dbReference type="NCBI Taxonomy" id="501010"/>
    <lineage>
        <taxon>Bacteria</taxon>
        <taxon>Bacillati</taxon>
        <taxon>Actinomycetota</taxon>
        <taxon>Actinomycetes</taxon>
        <taxon>Streptosporangiales</taxon>
        <taxon>Nocardiopsidaceae</taxon>
        <taxon>Nocardiopsis</taxon>
    </lineage>
</organism>
<dbReference type="PANTHER" id="PTHR43546">
    <property type="entry name" value="UPF0173 METAL-DEPENDENT HYDROLASE MJ1163-RELATED"/>
    <property type="match status" value="1"/>
</dbReference>
<dbReference type="SUPFAM" id="SSF56281">
    <property type="entry name" value="Metallo-hydrolase/oxidoreductase"/>
    <property type="match status" value="1"/>
</dbReference>
<sequence>MRWKPGRPDLGAHAARFDVPPAGPHLGVTFLGVSTLLFDDGESALMTDGFLSRPGLLRVALGKLAPDPARVTGALGRLGFDPLDGGRRLDAVVPVHTHFDHALDSAFVAARTGATLVGGESAANVGRGAGLAEDRIVVAGPGEPVSCGAFTLTMVESEHSAPDRFPGSIGRPLVPPARATAYKCGEAWSLLVEHTSGRTALVQGSAGYTPRALGGRRADVAYLGVGQLGHRGEGHIRAYWRETVETVGARRVVLVHWDDFFRPLDEPPRALPFTHDDLDATLHVLARLAHEQHVQLHLPTVWRREDPWSGLG</sequence>
<dbReference type="Pfam" id="PF12706">
    <property type="entry name" value="Lactamase_B_2"/>
    <property type="match status" value="1"/>
</dbReference>
<dbReference type="OrthoDB" id="9789133at2"/>
<dbReference type="InterPro" id="IPR036866">
    <property type="entry name" value="RibonucZ/Hydroxyglut_hydro"/>
</dbReference>
<feature type="domain" description="Metallo-beta-lactamase" evidence="1">
    <location>
        <begin position="83"/>
        <end position="257"/>
    </location>
</feature>
<accession>A0A1V3C005</accession>
<dbReference type="GO" id="GO:0016787">
    <property type="term" value="F:hydrolase activity"/>
    <property type="evidence" value="ECO:0007669"/>
    <property type="project" value="UniProtKB-KW"/>
</dbReference>
<dbReference type="InterPro" id="IPR050114">
    <property type="entry name" value="UPF0173_UPF0282_UlaG_hydrolase"/>
</dbReference>
<dbReference type="EMBL" id="MCOK01000001">
    <property type="protein sequence ID" value="OOC54045.1"/>
    <property type="molecule type" value="Genomic_DNA"/>
</dbReference>
<evidence type="ECO:0000313" key="2">
    <source>
        <dbReference type="EMBL" id="OOC54045.1"/>
    </source>
</evidence>
<dbReference type="AlphaFoldDB" id="A0A1V3C005"/>
<dbReference type="Proteomes" id="UP000189004">
    <property type="component" value="Unassembled WGS sequence"/>
</dbReference>
<dbReference type="RefSeq" id="WP_077690439.1">
    <property type="nucleotide sequence ID" value="NZ_MCOK01000001.1"/>
</dbReference>
<keyword evidence="3" id="KW-1185">Reference proteome</keyword>
<proteinExistence type="predicted"/>
<evidence type="ECO:0000313" key="3">
    <source>
        <dbReference type="Proteomes" id="UP000189004"/>
    </source>
</evidence>
<reference evidence="3" key="1">
    <citation type="submission" date="2016-08" db="EMBL/GenBank/DDBJ databases">
        <authorList>
            <person name="Tokovenko B."/>
            <person name="Kalinowski J."/>
        </authorList>
    </citation>
    <scope>NUCLEOTIDE SEQUENCE [LARGE SCALE GENOMIC DNA]</scope>
    <source>
        <strain evidence="3">UTMC102</strain>
    </source>
</reference>
<dbReference type="Gene3D" id="3.60.15.10">
    <property type="entry name" value="Ribonuclease Z/Hydroxyacylglutathione hydrolase-like"/>
    <property type="match status" value="1"/>
</dbReference>
<name>A0A1V3C005_9ACTN</name>
<comment type="caution">
    <text evidence="2">The sequence shown here is derived from an EMBL/GenBank/DDBJ whole genome shotgun (WGS) entry which is preliminary data.</text>
</comment>
<dbReference type="PANTHER" id="PTHR43546:SF3">
    <property type="entry name" value="UPF0173 METAL-DEPENDENT HYDROLASE MJ1163"/>
    <property type="match status" value="1"/>
</dbReference>
<gene>
    <name evidence="2" type="ORF">NOSIN_09700</name>
</gene>
<protein>
    <submittedName>
        <fullName evidence="2">MBL fold metallo-hydrolase</fullName>
    </submittedName>
</protein>
<dbReference type="InterPro" id="IPR001279">
    <property type="entry name" value="Metallo-B-lactamas"/>
</dbReference>
<keyword evidence="2" id="KW-0378">Hydrolase</keyword>